<name>A0A7X8SRF5_9BACT</name>
<accession>A0A7X8SRF5</accession>
<evidence type="ECO:0008006" key="4">
    <source>
        <dbReference type="Google" id="ProtNLM"/>
    </source>
</evidence>
<keyword evidence="3" id="KW-1185">Reference proteome</keyword>
<dbReference type="RefSeq" id="WP_168885743.1">
    <property type="nucleotide sequence ID" value="NZ_JABAIL010000022.1"/>
</dbReference>
<reference evidence="2 3" key="1">
    <citation type="submission" date="2020-04" db="EMBL/GenBank/DDBJ databases">
        <title>Flammeovirga sp. SR4, a novel species isolated from seawater.</title>
        <authorList>
            <person name="Wang X."/>
        </authorList>
    </citation>
    <scope>NUCLEOTIDE SEQUENCE [LARGE SCALE GENOMIC DNA]</scope>
    <source>
        <strain evidence="2 3">SR4</strain>
    </source>
</reference>
<dbReference type="AlphaFoldDB" id="A0A7X8SRF5"/>
<keyword evidence="1" id="KW-0732">Signal</keyword>
<sequence>MRNLFCIIFILLSFDIHAQEANCISKLDSLTGFQIYEQCDVIASPKSGFNKFYKEIANTVKFSSNIKNFSIDPKIFISLIINEDGSVSSIRVLHGKMNMIANKDDFLDLLNNTLWNPAQCFGKPVKSLKIFPIIVCLK</sequence>
<evidence type="ECO:0000313" key="3">
    <source>
        <dbReference type="Proteomes" id="UP000585050"/>
    </source>
</evidence>
<protein>
    <recommendedName>
        <fullName evidence="4">TonB C-terminal domain-containing protein</fullName>
    </recommendedName>
</protein>
<feature type="signal peptide" evidence="1">
    <location>
        <begin position="1"/>
        <end position="18"/>
    </location>
</feature>
<organism evidence="2 3">
    <name type="scientific">Flammeovirga agarivorans</name>
    <dbReference type="NCBI Taxonomy" id="2726742"/>
    <lineage>
        <taxon>Bacteria</taxon>
        <taxon>Pseudomonadati</taxon>
        <taxon>Bacteroidota</taxon>
        <taxon>Cytophagia</taxon>
        <taxon>Cytophagales</taxon>
        <taxon>Flammeovirgaceae</taxon>
        <taxon>Flammeovirga</taxon>
    </lineage>
</organism>
<dbReference type="EMBL" id="JABAIL010000022">
    <property type="protein sequence ID" value="NLR95037.1"/>
    <property type="molecule type" value="Genomic_DNA"/>
</dbReference>
<evidence type="ECO:0000313" key="2">
    <source>
        <dbReference type="EMBL" id="NLR95037.1"/>
    </source>
</evidence>
<dbReference type="Proteomes" id="UP000585050">
    <property type="component" value="Unassembled WGS sequence"/>
</dbReference>
<comment type="caution">
    <text evidence="2">The sequence shown here is derived from an EMBL/GenBank/DDBJ whole genome shotgun (WGS) entry which is preliminary data.</text>
</comment>
<evidence type="ECO:0000256" key="1">
    <source>
        <dbReference type="SAM" id="SignalP"/>
    </source>
</evidence>
<feature type="chain" id="PRO_5031100210" description="TonB C-terminal domain-containing protein" evidence="1">
    <location>
        <begin position="19"/>
        <end position="138"/>
    </location>
</feature>
<gene>
    <name evidence="2" type="ORF">HGP29_27805</name>
</gene>
<proteinExistence type="predicted"/>